<gene>
    <name evidence="3" type="ORF">FOZ61_006299</name>
</gene>
<dbReference type="Pfam" id="PF23162">
    <property type="entry name" value="AEP_C962R"/>
    <property type="match status" value="1"/>
</dbReference>
<sequence length="1397" mass="157959">MSSDEEEGSLPGVEEIQDGASEASLSDEPPVPESLAQEMRFGINNNWYPGYRPPRIFSTLPIDGHQVICATGILDTAGSVVKDKEDKEYNLGWLADVNSPLPSLSGDLLVPGAKDRTSQPKEHLLRVWKDGKINVVVPKNEVKPMRMYLDNSAWVIPNDGGDPYVPLPALSDDDVGPQLAGRLLKTQPTDWPICYCKVGSWVMLSGTIFDYDERQESIVRGRLPEGCRPATAVKLPVTHGGMVSECTVWSDGIITINAGVYSQAKKQSSDPKKTTTITLLKRGHISLNTVRFFVEEGERVDLYEGFQHLSAGLKNFIKDKDVKGESSECDEDSADDDDEWYLGGEDSPGGISISTAVRADIGDLETSASSAEIEDTAGGVRVSMCGGLVMLQGSCTYVEAHSGKGGSPEAPSSEGEERVGIAQLPMHLAPSTTTTHYVYGNNKWSRERIEIDPMGRIVSCSAKTKTLHKRTELSGIVFAPRSSLGKDDALLDENAEMEGMESSRNGEIPTALCAGKFAEDLSRQGWKDALEEVTLAYENAIDRRRVRVNYPQCDDDRKAFTFDVNQDFMRYSEEHPREKEEDWRRKLERTSRKLPRRDFHSAADPHMMTILADRIANELYRAVGLQNRVATLRSIIDKYGSASGDHDGGNARALRDIKRFDEQKQYGNSKLNPRALALPQLRSLRNADRETFEKFKEIQEWWFRYDTNEKVLTHSTLMGNKDAFSFSGKWRIPDDPDVQKALFHNKAWLYKNGIHTYISEIQTPIFPFVEDIDFEGTFHDIEGSGDLDTIILDENLMFLKERVQALHLFFPDVSKLKCHVYSASGYNKGKERWKSSFHLVWPDLIVDGTMAPTMRNVSIEHFEDLTRRDPYFKLMFKRMMRFFDQNIWENVFDQTTASAKNGLRMPFCNKVSWHKDAEGRKQPRVEDRFSLPIGTIEFEFVRKEVDPKELEMYREAERCRFEKAEQDFKERLHAAKDYRDIQGDRTSAHTSDKTSMDRSLAFAMALKKVGGDPRYLFDLNASWVTGPLAKDDLRDMEIDTIADWIAKGSCRRGQYTKDDVRSPNGKFVKAYEEADFKIIEEIGLDRMKETDQWKKMTPCAQKGVLERFQQYRSRRGLSTEGITVRTPKNRNRGKKKKSQGSQQQVDDEETEVKPPTGKTGSDFDYHQGESCIWRFSGTCSEFKEKFNKALMDDDIVDAGFGALRSCLCHPIGCNWSRNRNGRGVVWRTPPGRDMGDIKSYNTNDSFHPWRGSGSRIWKEGKDSFVPRFGLREDMVEVRHYEVSQRVILLGNNNSQLYKDVASLLDVVFDLPDPALYRTLPSSEMADDGDVLAGIMDDVSARNELQAYRDELDSSDGEDEDDFPTASPVGRDEGSFNSGGLQTLSEEGEDLPESKETF</sequence>
<feature type="region of interest" description="Disordered" evidence="1">
    <location>
        <begin position="1347"/>
        <end position="1397"/>
    </location>
</feature>
<feature type="region of interest" description="Disordered" evidence="1">
    <location>
        <begin position="1"/>
        <end position="31"/>
    </location>
</feature>
<dbReference type="InterPro" id="IPR056443">
    <property type="entry name" value="AEP_C962R"/>
</dbReference>
<reference evidence="3 4" key="1">
    <citation type="submission" date="2020-04" db="EMBL/GenBank/DDBJ databases">
        <title>Perkinsus olseni comparative genomics.</title>
        <authorList>
            <person name="Bogema D.R."/>
        </authorList>
    </citation>
    <scope>NUCLEOTIDE SEQUENCE [LARGE SCALE GENOMIC DNA]</scope>
    <source>
        <strain evidence="3">ATCC PRA-179</strain>
    </source>
</reference>
<accession>A0A7J6LDT5</accession>
<dbReference type="EMBL" id="JABAHT010000357">
    <property type="protein sequence ID" value="KAF4657379.1"/>
    <property type="molecule type" value="Genomic_DNA"/>
</dbReference>
<feature type="compositionally biased region" description="Acidic residues" evidence="1">
    <location>
        <begin position="1352"/>
        <end position="1362"/>
    </location>
</feature>
<organism evidence="3 4">
    <name type="scientific">Perkinsus olseni</name>
    <name type="common">Perkinsus atlanticus</name>
    <dbReference type="NCBI Taxonomy" id="32597"/>
    <lineage>
        <taxon>Eukaryota</taxon>
        <taxon>Sar</taxon>
        <taxon>Alveolata</taxon>
        <taxon>Perkinsozoa</taxon>
        <taxon>Perkinsea</taxon>
        <taxon>Perkinsida</taxon>
        <taxon>Perkinsidae</taxon>
        <taxon>Perkinsus</taxon>
    </lineage>
</organism>
<protein>
    <recommendedName>
        <fullName evidence="2">C962R-like N-terminal AEP domain-containing protein</fullName>
    </recommendedName>
</protein>
<feature type="region of interest" description="Disordered" evidence="1">
    <location>
        <begin position="1119"/>
        <end position="1163"/>
    </location>
</feature>
<feature type="compositionally biased region" description="Acidic residues" evidence="1">
    <location>
        <begin position="327"/>
        <end position="340"/>
    </location>
</feature>
<feature type="region of interest" description="Disordered" evidence="1">
    <location>
        <begin position="324"/>
        <end position="345"/>
    </location>
</feature>
<dbReference type="Proteomes" id="UP000570595">
    <property type="component" value="Unassembled WGS sequence"/>
</dbReference>
<proteinExistence type="predicted"/>
<name>A0A7J6LDT5_PEROL</name>
<feature type="domain" description="C962R-like N-terminal AEP" evidence="2">
    <location>
        <begin position="725"/>
        <end position="910"/>
    </location>
</feature>
<feature type="compositionally biased region" description="Basic residues" evidence="1">
    <location>
        <begin position="1127"/>
        <end position="1138"/>
    </location>
</feature>
<evidence type="ECO:0000313" key="3">
    <source>
        <dbReference type="EMBL" id="KAF4657379.1"/>
    </source>
</evidence>
<evidence type="ECO:0000256" key="1">
    <source>
        <dbReference type="SAM" id="MobiDB-lite"/>
    </source>
</evidence>
<feature type="compositionally biased region" description="Polar residues" evidence="1">
    <location>
        <begin position="1374"/>
        <end position="1384"/>
    </location>
</feature>
<evidence type="ECO:0000313" key="4">
    <source>
        <dbReference type="Proteomes" id="UP000570595"/>
    </source>
</evidence>
<dbReference type="OrthoDB" id="431001at2759"/>
<evidence type="ECO:0000259" key="2">
    <source>
        <dbReference type="Pfam" id="PF23162"/>
    </source>
</evidence>
<comment type="caution">
    <text evidence="3">The sequence shown here is derived from an EMBL/GenBank/DDBJ whole genome shotgun (WGS) entry which is preliminary data.</text>
</comment>